<dbReference type="InterPro" id="IPR050406">
    <property type="entry name" value="FGGY_Carb_Kinase"/>
</dbReference>
<dbReference type="Pfam" id="PF02782">
    <property type="entry name" value="FGGY_C"/>
    <property type="match status" value="1"/>
</dbReference>
<comment type="similarity">
    <text evidence="1">Belongs to the FGGY kinase family.</text>
</comment>
<evidence type="ECO:0000259" key="7">
    <source>
        <dbReference type="Pfam" id="PF02782"/>
    </source>
</evidence>
<dbReference type="GO" id="GO:0005997">
    <property type="term" value="P:xylulose metabolic process"/>
    <property type="evidence" value="ECO:0007669"/>
    <property type="project" value="InterPro"/>
</dbReference>
<dbReference type="Gene3D" id="3.30.420.40">
    <property type="match status" value="2"/>
</dbReference>
<dbReference type="GO" id="GO:0005524">
    <property type="term" value="F:ATP binding"/>
    <property type="evidence" value="ECO:0007669"/>
    <property type="project" value="UniProtKB-KW"/>
</dbReference>
<dbReference type="InterPro" id="IPR006000">
    <property type="entry name" value="Xylulokinase"/>
</dbReference>
<evidence type="ECO:0000256" key="2">
    <source>
        <dbReference type="ARBA" id="ARBA00022679"/>
    </source>
</evidence>
<dbReference type="PIRSF" id="PIRSF000538">
    <property type="entry name" value="GlpK"/>
    <property type="match status" value="1"/>
</dbReference>
<dbReference type="InterPro" id="IPR043129">
    <property type="entry name" value="ATPase_NBD"/>
</dbReference>
<reference evidence="8 9" key="1">
    <citation type="submission" date="2017-08" db="EMBL/GenBank/DDBJ databases">
        <title>Acidophilic green algal genome provides insights into adaptation to an acidic environment.</title>
        <authorList>
            <person name="Hirooka S."/>
            <person name="Hirose Y."/>
            <person name="Kanesaki Y."/>
            <person name="Higuchi S."/>
            <person name="Fujiwara T."/>
            <person name="Onuma R."/>
            <person name="Era A."/>
            <person name="Ohbayashi R."/>
            <person name="Uzuka A."/>
            <person name="Nozaki H."/>
            <person name="Yoshikawa H."/>
            <person name="Miyagishima S.Y."/>
        </authorList>
    </citation>
    <scope>NUCLEOTIDE SEQUENCE [LARGE SCALE GENOMIC DNA]</scope>
    <source>
        <strain evidence="8 9">NIES-2499</strain>
    </source>
</reference>
<protein>
    <recommendedName>
        <fullName evidence="10">Glycerol kinase</fullName>
    </recommendedName>
</protein>
<feature type="domain" description="Carbohydrate kinase FGGY N-terminal" evidence="6">
    <location>
        <begin position="3"/>
        <end position="239"/>
    </location>
</feature>
<dbReference type="PANTHER" id="PTHR43095:SF5">
    <property type="entry name" value="XYLULOSE KINASE"/>
    <property type="match status" value="1"/>
</dbReference>
<dbReference type="PANTHER" id="PTHR43095">
    <property type="entry name" value="SUGAR KINASE"/>
    <property type="match status" value="1"/>
</dbReference>
<evidence type="ECO:0000256" key="4">
    <source>
        <dbReference type="ARBA" id="ARBA00022777"/>
    </source>
</evidence>
<dbReference type="InterPro" id="IPR000577">
    <property type="entry name" value="Carb_kinase_FGGY"/>
</dbReference>
<keyword evidence="2" id="KW-0808">Transferase</keyword>
<evidence type="ECO:0000256" key="1">
    <source>
        <dbReference type="ARBA" id="ARBA00009156"/>
    </source>
</evidence>
<dbReference type="SUPFAM" id="SSF53067">
    <property type="entry name" value="Actin-like ATPase domain"/>
    <property type="match status" value="2"/>
</dbReference>
<evidence type="ECO:0000256" key="5">
    <source>
        <dbReference type="ARBA" id="ARBA00022840"/>
    </source>
</evidence>
<evidence type="ECO:0008006" key="10">
    <source>
        <dbReference type="Google" id="ProtNLM"/>
    </source>
</evidence>
<gene>
    <name evidence="8" type="ORF">CEUSTIGMA_g2543.t1</name>
</gene>
<dbReference type="CDD" id="cd07809">
    <property type="entry name" value="ASKHA_NBD_FGGY_BaXK-like"/>
    <property type="match status" value="1"/>
</dbReference>
<keyword evidence="5" id="KW-0067">ATP-binding</keyword>
<evidence type="ECO:0000259" key="6">
    <source>
        <dbReference type="Pfam" id="PF00370"/>
    </source>
</evidence>
<dbReference type="InterPro" id="IPR018485">
    <property type="entry name" value="FGGY_C"/>
</dbReference>
<name>A0A250WWM0_9CHLO</name>
<dbReference type="GO" id="GO:0004856">
    <property type="term" value="F:D-xylulokinase activity"/>
    <property type="evidence" value="ECO:0007669"/>
    <property type="project" value="InterPro"/>
</dbReference>
<dbReference type="Proteomes" id="UP000232323">
    <property type="component" value="Unassembled WGS sequence"/>
</dbReference>
<evidence type="ECO:0000256" key="3">
    <source>
        <dbReference type="ARBA" id="ARBA00022741"/>
    </source>
</evidence>
<dbReference type="OrthoDB" id="1728974at2759"/>
<accession>A0A250WWM0</accession>
<sequence>MLHIGIDIGTQGTKCVVWDKESGNIISRGAFSYGLLPTTKEGAAEQHPSTWIEATIAAVRQALESLNNRGTISSIGVSGQQHGMVLLDEFGEVVRPAKLWCDVESSSEAKQLSEALDYTLVPSFTATKLLWTKNNEPHNWARARHLLLPSSYINYWLTGVIAMEAGDASGTGLLDVEKKSWDKKAADLVDEKVWNMLPTLREPSQAVGALRQEVAQTLGLTDTVVVSAGCGDNACSALGVGITRPGQLVMSLGTSATLFGMSSTPVLDPSGTVAPFCDATGAWLPLICLLNCTAVLQEVCNLTGKGHEELTELSKTTSSPGCNGVTFLTYLSGERTPNWPHAAGTVLGIKHGVLTPGLLYRAAMEGITNALLAGFHGMQKLGMGDAYDICLVGGGAKNKLWGKIIADAFQLPVRVPEETETAALGAALQGAACVETIPVSEFISRQKQLISPADVIRPDSSLKEIYAESFTRHQAHSVALFSNMQGCKHK</sequence>
<dbReference type="AlphaFoldDB" id="A0A250WWM0"/>
<dbReference type="EMBL" id="BEGY01000010">
    <property type="protein sequence ID" value="GAX75099.1"/>
    <property type="molecule type" value="Genomic_DNA"/>
</dbReference>
<feature type="domain" description="Carbohydrate kinase FGGY C-terminal" evidence="7">
    <location>
        <begin position="248"/>
        <end position="431"/>
    </location>
</feature>
<evidence type="ECO:0000313" key="8">
    <source>
        <dbReference type="EMBL" id="GAX75099.1"/>
    </source>
</evidence>
<dbReference type="STRING" id="1157962.A0A250WWM0"/>
<keyword evidence="9" id="KW-1185">Reference proteome</keyword>
<comment type="caution">
    <text evidence="8">The sequence shown here is derived from an EMBL/GenBank/DDBJ whole genome shotgun (WGS) entry which is preliminary data.</text>
</comment>
<dbReference type="InterPro" id="IPR018484">
    <property type="entry name" value="FGGY_N"/>
</dbReference>
<keyword evidence="4" id="KW-0418">Kinase</keyword>
<dbReference type="Pfam" id="PF00370">
    <property type="entry name" value="FGGY_N"/>
    <property type="match status" value="1"/>
</dbReference>
<dbReference type="NCBIfam" id="TIGR01312">
    <property type="entry name" value="XylB"/>
    <property type="match status" value="1"/>
</dbReference>
<keyword evidence="3" id="KW-0547">Nucleotide-binding</keyword>
<evidence type="ECO:0000313" key="9">
    <source>
        <dbReference type="Proteomes" id="UP000232323"/>
    </source>
</evidence>
<proteinExistence type="inferred from homology"/>
<organism evidence="8 9">
    <name type="scientific">Chlamydomonas eustigma</name>
    <dbReference type="NCBI Taxonomy" id="1157962"/>
    <lineage>
        <taxon>Eukaryota</taxon>
        <taxon>Viridiplantae</taxon>
        <taxon>Chlorophyta</taxon>
        <taxon>core chlorophytes</taxon>
        <taxon>Chlorophyceae</taxon>
        <taxon>CS clade</taxon>
        <taxon>Chlamydomonadales</taxon>
        <taxon>Chlamydomonadaceae</taxon>
        <taxon>Chlamydomonas</taxon>
    </lineage>
</organism>